<dbReference type="GO" id="GO:0008168">
    <property type="term" value="F:methyltransferase activity"/>
    <property type="evidence" value="ECO:0007669"/>
    <property type="project" value="UniProtKB-KW"/>
</dbReference>
<dbReference type="PANTHER" id="PTHR43861">
    <property type="entry name" value="TRANS-ACONITATE 2-METHYLTRANSFERASE-RELATED"/>
    <property type="match status" value="1"/>
</dbReference>
<dbReference type="EMBL" id="CP051177">
    <property type="protein sequence ID" value="QKX51786.1"/>
    <property type="molecule type" value="Genomic_DNA"/>
</dbReference>
<dbReference type="CDD" id="cd02440">
    <property type="entry name" value="AdoMet_MTases"/>
    <property type="match status" value="1"/>
</dbReference>
<keyword evidence="5" id="KW-1185">Reference proteome</keyword>
<dbReference type="InterPro" id="IPR041698">
    <property type="entry name" value="Methyltransf_25"/>
</dbReference>
<dbReference type="Gene3D" id="2.20.25.110">
    <property type="entry name" value="S-adenosyl-L-methionine-dependent methyltransferases"/>
    <property type="match status" value="1"/>
</dbReference>
<organism evidence="4 5">
    <name type="scientific">Planococcus glaciei</name>
    <dbReference type="NCBI Taxonomy" id="459472"/>
    <lineage>
        <taxon>Bacteria</taxon>
        <taxon>Bacillati</taxon>
        <taxon>Bacillota</taxon>
        <taxon>Bacilli</taxon>
        <taxon>Bacillales</taxon>
        <taxon>Caryophanaceae</taxon>
        <taxon>Planococcus</taxon>
    </lineage>
</organism>
<evidence type="ECO:0000259" key="3">
    <source>
        <dbReference type="Pfam" id="PF13649"/>
    </source>
</evidence>
<dbReference type="RefSeq" id="WP_036806432.1">
    <property type="nucleotide sequence ID" value="NZ_CP051177.1"/>
</dbReference>
<dbReference type="SUPFAM" id="SSF53335">
    <property type="entry name" value="S-adenosyl-L-methionine-dependent methyltransferases"/>
    <property type="match status" value="1"/>
</dbReference>
<dbReference type="InterPro" id="IPR029063">
    <property type="entry name" value="SAM-dependent_MTases_sf"/>
</dbReference>
<feature type="domain" description="Methyltransferase" evidence="3">
    <location>
        <begin position="35"/>
        <end position="130"/>
    </location>
</feature>
<keyword evidence="2 4" id="KW-0808">Transferase</keyword>
<name>A0A7H8QCQ0_9BACL</name>
<sequence length="242" mass="27577">MRYGKFASVYDELMEDIPYEKYVEWVAAHIQSGRILDLACGTGTLSQLFNEVGFEVTASDLSEEMLTIASQRFQEAGQSIPTLQLSMDNLEGLGGFDAVTIAIDSLNYLEKETQVQQTFKEVFEALNEGGHFFFDVHSIHKVDAVYMDSPFVFDGEDVAYIWHTEPGDYPHSVVHDITFFIRQGRLFERFEETHEQRTYEIKDYTAWLEAAGFEVESITADFSGEAPDGESERIFFHAKKPS</sequence>
<accession>A0A7H8QCQ0</accession>
<evidence type="ECO:0000313" key="5">
    <source>
        <dbReference type="Proteomes" id="UP000509222"/>
    </source>
</evidence>
<evidence type="ECO:0000256" key="1">
    <source>
        <dbReference type="ARBA" id="ARBA00022603"/>
    </source>
</evidence>
<gene>
    <name evidence="4" type="ORF">HF394_15065</name>
</gene>
<dbReference type="GO" id="GO:0032259">
    <property type="term" value="P:methylation"/>
    <property type="evidence" value="ECO:0007669"/>
    <property type="project" value="UniProtKB-KW"/>
</dbReference>
<dbReference type="PANTHER" id="PTHR43861:SF1">
    <property type="entry name" value="TRANS-ACONITATE 2-METHYLTRANSFERASE"/>
    <property type="match status" value="1"/>
</dbReference>
<proteinExistence type="predicted"/>
<reference evidence="5" key="1">
    <citation type="submission" date="2020-06" db="EMBL/GenBank/DDBJ databases">
        <title>Isolation of Planomicrobium glaciei.</title>
        <authorList>
            <person name="Malisova L."/>
            <person name="Safrankova R."/>
            <person name="Jakubu V."/>
            <person name="Spanelova P."/>
        </authorList>
    </citation>
    <scope>NUCLEOTIDE SEQUENCE [LARGE SCALE GENOMIC DNA]</scope>
    <source>
        <strain evidence="5">NRL-ATB46093</strain>
    </source>
</reference>
<dbReference type="Gene3D" id="3.40.50.150">
    <property type="entry name" value="Vaccinia Virus protein VP39"/>
    <property type="match status" value="1"/>
</dbReference>
<dbReference type="AlphaFoldDB" id="A0A7H8QCQ0"/>
<evidence type="ECO:0000256" key="2">
    <source>
        <dbReference type="ARBA" id="ARBA00022679"/>
    </source>
</evidence>
<evidence type="ECO:0000313" key="4">
    <source>
        <dbReference type="EMBL" id="QKX51786.1"/>
    </source>
</evidence>
<dbReference type="Proteomes" id="UP000509222">
    <property type="component" value="Chromosome"/>
</dbReference>
<dbReference type="Pfam" id="PF13649">
    <property type="entry name" value="Methyltransf_25"/>
    <property type="match status" value="1"/>
</dbReference>
<keyword evidence="1 4" id="KW-0489">Methyltransferase</keyword>
<protein>
    <submittedName>
        <fullName evidence="4">Class I SAM-dependent methyltransferase</fullName>
    </submittedName>
</protein>